<protein>
    <submittedName>
        <fullName evidence="2">CaiB/BaiF CoA transferase family protein</fullName>
    </submittedName>
</protein>
<proteinExistence type="predicted"/>
<name>A0ABW3Y964_9ACTN</name>
<dbReference type="Proteomes" id="UP001597260">
    <property type="component" value="Unassembled WGS sequence"/>
</dbReference>
<dbReference type="EMBL" id="JBHTMP010000001">
    <property type="protein sequence ID" value="MFD1319643.1"/>
    <property type="molecule type" value="Genomic_DNA"/>
</dbReference>
<keyword evidence="3" id="KW-1185">Reference proteome</keyword>
<evidence type="ECO:0000256" key="1">
    <source>
        <dbReference type="SAM" id="MobiDB-lite"/>
    </source>
</evidence>
<feature type="compositionally biased region" description="Polar residues" evidence="1">
    <location>
        <begin position="340"/>
        <end position="349"/>
    </location>
</feature>
<feature type="region of interest" description="Disordered" evidence="1">
    <location>
        <begin position="340"/>
        <end position="360"/>
    </location>
</feature>
<dbReference type="Gene3D" id="3.40.50.10540">
    <property type="entry name" value="Crotonobetainyl-coa:carnitine coa-transferase, domain 1"/>
    <property type="match status" value="1"/>
</dbReference>
<accession>A0ABW3Y964</accession>
<dbReference type="InterPro" id="IPR044855">
    <property type="entry name" value="CoA-Trfase_III_dom3_sf"/>
</dbReference>
<reference evidence="3" key="1">
    <citation type="journal article" date="2019" name="Int. J. Syst. Evol. Microbiol.">
        <title>The Global Catalogue of Microorganisms (GCM) 10K type strain sequencing project: providing services to taxonomists for standard genome sequencing and annotation.</title>
        <authorList>
            <consortium name="The Broad Institute Genomics Platform"/>
            <consortium name="The Broad Institute Genome Sequencing Center for Infectious Disease"/>
            <person name="Wu L."/>
            <person name="Ma J."/>
        </authorList>
    </citation>
    <scope>NUCLEOTIDE SEQUENCE [LARGE SCALE GENOMIC DNA]</scope>
    <source>
        <strain evidence="3">JCM 31037</strain>
    </source>
</reference>
<dbReference type="GO" id="GO:0016740">
    <property type="term" value="F:transferase activity"/>
    <property type="evidence" value="ECO:0007669"/>
    <property type="project" value="UniProtKB-KW"/>
</dbReference>
<organism evidence="2 3">
    <name type="scientific">Micromonospora sonneratiae</name>
    <dbReference type="NCBI Taxonomy" id="1184706"/>
    <lineage>
        <taxon>Bacteria</taxon>
        <taxon>Bacillati</taxon>
        <taxon>Actinomycetota</taxon>
        <taxon>Actinomycetes</taxon>
        <taxon>Micromonosporales</taxon>
        <taxon>Micromonosporaceae</taxon>
        <taxon>Micromonospora</taxon>
    </lineage>
</organism>
<comment type="caution">
    <text evidence="2">The sequence shown here is derived from an EMBL/GenBank/DDBJ whole genome shotgun (WGS) entry which is preliminary data.</text>
</comment>
<dbReference type="PANTHER" id="PTHR48228:SF5">
    <property type="entry name" value="ALPHA-METHYLACYL-COA RACEMASE"/>
    <property type="match status" value="1"/>
</dbReference>
<gene>
    <name evidence="2" type="ORF">ACFQ4H_00925</name>
</gene>
<dbReference type="InterPro" id="IPR023606">
    <property type="entry name" value="CoA-Trfase_III_dom_1_sf"/>
</dbReference>
<evidence type="ECO:0000313" key="2">
    <source>
        <dbReference type="EMBL" id="MFD1319643.1"/>
    </source>
</evidence>
<dbReference type="RefSeq" id="WP_377565722.1">
    <property type="nucleotide sequence ID" value="NZ_JBHTMP010000001.1"/>
</dbReference>
<keyword evidence="2" id="KW-0808">Transferase</keyword>
<sequence>MTHLRPKSQGPLVGVRVVELAALGPVPFAGMLLSDMGADVVRIDRADLSATQRTRARNNVMNRGRRSVALDLKSPRGQAAARRMVDRADVLMEGFRPGVAERLGLAPQQCLEANPRLVYGRMSGWGQTAPNRGEPGHDINFLAASGLLDTIGTGDSGPVPPLMYLGDFAGGGLTLAFAIVSALVERNGSGRGQVIDASILDGTAQLGIVVQGLLARGNWHPQRGTNAFDTGAPYYNVYATRDGRYLAVGAVEPEFYANLLRVLELTDVPVDGQNDRSSWPVLKQRIAEVVRSRDLADWTVAFEGVEACVTPVLSVDEAMSDRRYHTPDAYVDYEGVRQSAPTPRFSRTPSGVHLPSPLPGEHSEQVLREYGFDDVDIVQLLDEAGPAVIRG</sequence>
<dbReference type="Gene3D" id="3.30.1540.10">
    <property type="entry name" value="formyl-coa transferase, domain 3"/>
    <property type="match status" value="1"/>
</dbReference>
<dbReference type="SUPFAM" id="SSF89796">
    <property type="entry name" value="CoA-transferase family III (CaiB/BaiF)"/>
    <property type="match status" value="1"/>
</dbReference>
<dbReference type="InterPro" id="IPR050509">
    <property type="entry name" value="CoA-transferase_III"/>
</dbReference>
<dbReference type="InterPro" id="IPR003673">
    <property type="entry name" value="CoA-Trfase_fam_III"/>
</dbReference>
<dbReference type="PANTHER" id="PTHR48228">
    <property type="entry name" value="SUCCINYL-COA--D-CITRAMALATE COA-TRANSFERASE"/>
    <property type="match status" value="1"/>
</dbReference>
<evidence type="ECO:0000313" key="3">
    <source>
        <dbReference type="Proteomes" id="UP001597260"/>
    </source>
</evidence>
<dbReference type="Pfam" id="PF02515">
    <property type="entry name" value="CoA_transf_3"/>
    <property type="match status" value="1"/>
</dbReference>